<dbReference type="Proteomes" id="UP000824063">
    <property type="component" value="Unassembled WGS sequence"/>
</dbReference>
<feature type="transmembrane region" description="Helical" evidence="1">
    <location>
        <begin position="14"/>
        <end position="34"/>
    </location>
</feature>
<gene>
    <name evidence="3" type="ORF">IAA20_02360</name>
</gene>
<feature type="domain" description="Thoeris protein ThsA Macro" evidence="2">
    <location>
        <begin position="76"/>
        <end position="263"/>
    </location>
</feature>
<comment type="caution">
    <text evidence="3">The sequence shown here is derived from an EMBL/GenBank/DDBJ whole genome shotgun (WGS) entry which is preliminary data.</text>
</comment>
<organism evidence="3 4">
    <name type="scientific">Candidatus Enterococcus avicola</name>
    <dbReference type="NCBI Taxonomy" id="2838561"/>
    <lineage>
        <taxon>Bacteria</taxon>
        <taxon>Bacillati</taxon>
        <taxon>Bacillota</taxon>
        <taxon>Bacilli</taxon>
        <taxon>Lactobacillales</taxon>
        <taxon>Enterococcaceae</taxon>
        <taxon>Enterococcus</taxon>
    </lineage>
</organism>
<evidence type="ECO:0000256" key="1">
    <source>
        <dbReference type="SAM" id="Phobius"/>
    </source>
</evidence>
<dbReference type="InterPro" id="IPR045535">
    <property type="entry name" value="ThsA_Macro"/>
</dbReference>
<keyword evidence="1" id="KW-0472">Membrane</keyword>
<dbReference type="EMBL" id="DXBN01000057">
    <property type="protein sequence ID" value="HIZ52769.1"/>
    <property type="molecule type" value="Genomic_DNA"/>
</dbReference>
<evidence type="ECO:0000313" key="3">
    <source>
        <dbReference type="EMBL" id="HIZ52769.1"/>
    </source>
</evidence>
<dbReference type="AlphaFoldDB" id="A0A9D2JHN5"/>
<feature type="transmembrane region" description="Helical" evidence="1">
    <location>
        <begin position="40"/>
        <end position="59"/>
    </location>
</feature>
<keyword evidence="1" id="KW-0812">Transmembrane</keyword>
<dbReference type="Pfam" id="PF20016">
    <property type="entry name" value="ThsA_Macro"/>
    <property type="match status" value="1"/>
</dbReference>
<protein>
    <recommendedName>
        <fullName evidence="2">Thoeris protein ThsA Macro domain-containing protein</fullName>
    </recommendedName>
</protein>
<sequence length="283" mass="33465">MKVKIFDQTLLKNVFSPWIAIVSFISGLFGFVDLPLAERVWIFVLLMGLVIIYYFYCLYKANKMTEIDLDYDGTTIEIKQGNILSEQYKRENIIRVFNFNEYFDTEIDQELVSEKTLNGQILNKEFKDKIPVLNSKMEDDNHLQRNVVETNVERIKGKTTRYNLGTIFFANKNTFFTALTHFDEENKAKLLMPDYIEFLMKFWNEIDNLYDGNTVVITLFGNGRTRLDNGTKYKPQELLKIILWTFKLRKLKFELPDKLVILLDSRTNSQIDYFHLKEDFNGL</sequence>
<evidence type="ECO:0000313" key="4">
    <source>
        <dbReference type="Proteomes" id="UP000824063"/>
    </source>
</evidence>
<evidence type="ECO:0000259" key="2">
    <source>
        <dbReference type="Pfam" id="PF20016"/>
    </source>
</evidence>
<reference evidence="3" key="1">
    <citation type="journal article" date="2021" name="PeerJ">
        <title>Extensive microbial diversity within the chicken gut microbiome revealed by metagenomics and culture.</title>
        <authorList>
            <person name="Gilroy R."/>
            <person name="Ravi A."/>
            <person name="Getino M."/>
            <person name="Pursley I."/>
            <person name="Horton D.L."/>
            <person name="Alikhan N.F."/>
            <person name="Baker D."/>
            <person name="Gharbi K."/>
            <person name="Hall N."/>
            <person name="Watson M."/>
            <person name="Adriaenssens E.M."/>
            <person name="Foster-Nyarko E."/>
            <person name="Jarju S."/>
            <person name="Secka A."/>
            <person name="Antonio M."/>
            <person name="Oren A."/>
            <person name="Chaudhuri R.R."/>
            <person name="La Ragione R."/>
            <person name="Hildebrand F."/>
            <person name="Pallen M.J."/>
        </authorList>
    </citation>
    <scope>NUCLEOTIDE SEQUENCE</scope>
    <source>
        <strain evidence="3">CHK172-16539</strain>
    </source>
</reference>
<accession>A0A9D2JHN5</accession>
<keyword evidence="1" id="KW-1133">Transmembrane helix</keyword>
<name>A0A9D2JHN5_9ENTE</name>
<proteinExistence type="predicted"/>
<reference evidence="3" key="2">
    <citation type="submission" date="2021-04" db="EMBL/GenBank/DDBJ databases">
        <authorList>
            <person name="Gilroy R."/>
        </authorList>
    </citation>
    <scope>NUCLEOTIDE SEQUENCE</scope>
    <source>
        <strain evidence="3">CHK172-16539</strain>
    </source>
</reference>